<reference evidence="3" key="1">
    <citation type="submission" date="2023-03" db="EMBL/GenBank/DDBJ databases">
        <authorList>
            <person name="Steffen K."/>
            <person name="Cardenas P."/>
        </authorList>
    </citation>
    <scope>NUCLEOTIDE SEQUENCE</scope>
</reference>
<dbReference type="PANTHER" id="PTHR11311:SF15">
    <property type="entry name" value="SPONDIN-2"/>
    <property type="match status" value="1"/>
</dbReference>
<feature type="chain" id="PRO_5041301885" evidence="1">
    <location>
        <begin position="22"/>
        <end position="435"/>
    </location>
</feature>
<name>A0AA35W4T6_GEOBA</name>
<evidence type="ECO:0000313" key="4">
    <source>
        <dbReference type="Proteomes" id="UP001174909"/>
    </source>
</evidence>
<dbReference type="EMBL" id="CASHTH010000199">
    <property type="protein sequence ID" value="CAI7993829.1"/>
    <property type="molecule type" value="Genomic_DNA"/>
</dbReference>
<dbReference type="Pfam" id="PF06468">
    <property type="entry name" value="Spond_N"/>
    <property type="match status" value="2"/>
</dbReference>
<dbReference type="Proteomes" id="UP001174909">
    <property type="component" value="Unassembled WGS sequence"/>
</dbReference>
<evidence type="ECO:0000259" key="2">
    <source>
        <dbReference type="PROSITE" id="PS51020"/>
    </source>
</evidence>
<dbReference type="InterPro" id="IPR009465">
    <property type="entry name" value="Spondin_N"/>
</dbReference>
<accession>A0AA35W4T6</accession>
<dbReference type="GO" id="GO:0031012">
    <property type="term" value="C:extracellular matrix"/>
    <property type="evidence" value="ECO:0007669"/>
    <property type="project" value="TreeGrafter"/>
</dbReference>
<evidence type="ECO:0000256" key="1">
    <source>
        <dbReference type="SAM" id="SignalP"/>
    </source>
</evidence>
<feature type="signal peptide" evidence="1">
    <location>
        <begin position="1"/>
        <end position="21"/>
    </location>
</feature>
<dbReference type="Gene3D" id="2.60.40.2130">
    <property type="entry name" value="F-spondin domain"/>
    <property type="match status" value="2"/>
</dbReference>
<organism evidence="3 4">
    <name type="scientific">Geodia barretti</name>
    <name type="common">Barrett's horny sponge</name>
    <dbReference type="NCBI Taxonomy" id="519541"/>
    <lineage>
        <taxon>Eukaryota</taxon>
        <taxon>Metazoa</taxon>
        <taxon>Porifera</taxon>
        <taxon>Demospongiae</taxon>
        <taxon>Heteroscleromorpha</taxon>
        <taxon>Tetractinellida</taxon>
        <taxon>Astrophorina</taxon>
        <taxon>Geodiidae</taxon>
        <taxon>Geodia</taxon>
    </lineage>
</organism>
<comment type="caution">
    <text evidence="3">The sequence shown here is derived from an EMBL/GenBank/DDBJ whole genome shotgun (WGS) entry which is preliminary data.</text>
</comment>
<keyword evidence="1" id="KW-0732">Signal</keyword>
<dbReference type="InterPro" id="IPR051418">
    <property type="entry name" value="Spondin/Thrombospondin_T1"/>
</dbReference>
<dbReference type="AlphaFoldDB" id="A0AA35W4T6"/>
<dbReference type="PROSITE" id="PS51020">
    <property type="entry name" value="SPONDIN"/>
    <property type="match status" value="2"/>
</dbReference>
<feature type="domain" description="Spondin" evidence="2">
    <location>
        <begin position="1"/>
        <end position="174"/>
    </location>
</feature>
<feature type="domain" description="Spondin" evidence="2">
    <location>
        <begin position="216"/>
        <end position="404"/>
    </location>
</feature>
<keyword evidence="4" id="KW-1185">Reference proteome</keyword>
<protein>
    <submittedName>
        <fullName evidence="3">Spondin-2</fullName>
    </submittedName>
</protein>
<dbReference type="NCBIfam" id="NF038123">
    <property type="entry name" value="NF038123_dom"/>
    <property type="match status" value="1"/>
</dbReference>
<proteinExistence type="predicted"/>
<dbReference type="PANTHER" id="PTHR11311">
    <property type="entry name" value="SPONDIN"/>
    <property type="match status" value="1"/>
</dbReference>
<sequence>MDMKSHASVFSVLFLAATVAAQSENCPRSTGCNTCCCNSSSNTEFFESADGTTALECTAMPALYENLIGNFLVDFVILGPVTSGDGYTTGEVVVDRYHPLVSVVARQDPSPDSVAGAADLILCDGDTWKESVRVCLDLFSTGAASQRAPRDSNCSYGYIQWTLLETEEFEPRDEIPEACYPRVPEKCPETGPIQGCPSCCCESSENVEFYNPDAPTEPSCTAPVPATYNITFTFNWTQTCHPDYSFGFQQAFTNPVALSHNPQFRMWDACMDNPTLGVRSIAENGHTNITLQEGEAAGENTLDGSFGDILFSGVGSVSITLSVDKEHQWVSAGLMLVPSPDRFLGVADLRLCNGEAWKERVKVCLELFASATASERVAPEGERNSIQANNCSFGYAEFNLMGSSVTDSTAATVQAKNVGILLLATMFMSFLLLIN</sequence>
<gene>
    <name evidence="3" type="ORF">GBAR_LOCUS1334</name>
</gene>
<dbReference type="InterPro" id="IPR038678">
    <property type="entry name" value="Spondin_N_sf"/>
</dbReference>
<dbReference type="GO" id="GO:0007155">
    <property type="term" value="P:cell adhesion"/>
    <property type="evidence" value="ECO:0007669"/>
    <property type="project" value="TreeGrafter"/>
</dbReference>
<evidence type="ECO:0000313" key="3">
    <source>
        <dbReference type="EMBL" id="CAI7993829.1"/>
    </source>
</evidence>